<keyword evidence="4 7" id="KW-0812">Transmembrane</keyword>
<keyword evidence="6 7" id="KW-0472">Membrane</keyword>
<evidence type="ECO:0000256" key="6">
    <source>
        <dbReference type="ARBA" id="ARBA00023136"/>
    </source>
</evidence>
<dbReference type="GO" id="GO:0005886">
    <property type="term" value="C:plasma membrane"/>
    <property type="evidence" value="ECO:0007669"/>
    <property type="project" value="UniProtKB-SubCell"/>
</dbReference>
<name>A0A1G1Y7Z0_9BACT</name>
<dbReference type="Pfam" id="PF00953">
    <property type="entry name" value="Glycos_transf_4"/>
    <property type="match status" value="1"/>
</dbReference>
<comment type="subcellular location">
    <subcellularLocation>
        <location evidence="1">Cell membrane</location>
        <topology evidence="1">Multi-pass membrane protein</topology>
    </subcellularLocation>
</comment>
<feature type="transmembrane region" description="Helical" evidence="7">
    <location>
        <begin position="315"/>
        <end position="336"/>
    </location>
</feature>
<dbReference type="PANTHER" id="PTHR22926">
    <property type="entry name" value="PHOSPHO-N-ACETYLMURAMOYL-PENTAPEPTIDE-TRANSFERASE"/>
    <property type="match status" value="1"/>
</dbReference>
<dbReference type="EMBL" id="MHIF01000012">
    <property type="protein sequence ID" value="OGY48442.1"/>
    <property type="molecule type" value="Genomic_DNA"/>
</dbReference>
<evidence type="ECO:0000256" key="5">
    <source>
        <dbReference type="ARBA" id="ARBA00022989"/>
    </source>
</evidence>
<evidence type="ECO:0000313" key="8">
    <source>
        <dbReference type="EMBL" id="OGY48442.1"/>
    </source>
</evidence>
<organism evidence="8 9">
    <name type="scientific">Candidatus Buchananbacteria bacterium RIFCSPHIGHO2_01_FULL_46_12</name>
    <dbReference type="NCBI Taxonomy" id="1797536"/>
    <lineage>
        <taxon>Bacteria</taxon>
        <taxon>Candidatus Buchananiibacteriota</taxon>
    </lineage>
</organism>
<feature type="transmembrane region" description="Helical" evidence="7">
    <location>
        <begin position="134"/>
        <end position="154"/>
    </location>
</feature>
<evidence type="ECO:0000256" key="4">
    <source>
        <dbReference type="ARBA" id="ARBA00022692"/>
    </source>
</evidence>
<feature type="transmembrane region" description="Helical" evidence="7">
    <location>
        <begin position="241"/>
        <end position="259"/>
    </location>
</feature>
<gene>
    <name evidence="8" type="ORF">A2663_02065</name>
</gene>
<evidence type="ECO:0000256" key="3">
    <source>
        <dbReference type="ARBA" id="ARBA00022679"/>
    </source>
</evidence>
<feature type="transmembrane region" description="Helical" evidence="7">
    <location>
        <begin position="6"/>
        <end position="25"/>
    </location>
</feature>
<feature type="transmembrane region" description="Helical" evidence="7">
    <location>
        <begin position="291"/>
        <end position="309"/>
    </location>
</feature>
<keyword evidence="3" id="KW-0808">Transferase</keyword>
<feature type="transmembrane region" description="Helical" evidence="7">
    <location>
        <begin position="166"/>
        <end position="185"/>
    </location>
</feature>
<dbReference type="AlphaFoldDB" id="A0A1G1Y7Z0"/>
<feature type="transmembrane region" description="Helical" evidence="7">
    <location>
        <begin position="76"/>
        <end position="95"/>
    </location>
</feature>
<feature type="transmembrane region" description="Helical" evidence="7">
    <location>
        <begin position="46"/>
        <end position="70"/>
    </location>
</feature>
<dbReference type="PANTHER" id="PTHR22926:SF3">
    <property type="entry name" value="UNDECAPRENYL-PHOSPHATE ALPHA-N-ACETYLGLUCOSAMINYL 1-PHOSPHATE TRANSFERASE"/>
    <property type="match status" value="1"/>
</dbReference>
<protein>
    <recommendedName>
        <fullName evidence="10">Undecaprenyl-phosphate alpha-N-acetylglucosaminyl 1-phosphate transferase</fullName>
    </recommendedName>
</protein>
<dbReference type="GO" id="GO:0071555">
    <property type="term" value="P:cell wall organization"/>
    <property type="evidence" value="ECO:0007669"/>
    <property type="project" value="TreeGrafter"/>
</dbReference>
<dbReference type="InterPro" id="IPR000715">
    <property type="entry name" value="Glycosyl_transferase_4"/>
</dbReference>
<evidence type="ECO:0000256" key="7">
    <source>
        <dbReference type="SAM" id="Phobius"/>
    </source>
</evidence>
<evidence type="ECO:0000256" key="1">
    <source>
        <dbReference type="ARBA" id="ARBA00004651"/>
    </source>
</evidence>
<dbReference type="Proteomes" id="UP000178432">
    <property type="component" value="Unassembled WGS sequence"/>
</dbReference>
<evidence type="ECO:0000256" key="2">
    <source>
        <dbReference type="ARBA" id="ARBA00022475"/>
    </source>
</evidence>
<dbReference type="GO" id="GO:0009103">
    <property type="term" value="P:lipopolysaccharide biosynthetic process"/>
    <property type="evidence" value="ECO:0007669"/>
    <property type="project" value="TreeGrafter"/>
</dbReference>
<proteinExistence type="predicted"/>
<evidence type="ECO:0000313" key="9">
    <source>
        <dbReference type="Proteomes" id="UP000178432"/>
    </source>
</evidence>
<keyword evidence="2" id="KW-1003">Cell membrane</keyword>
<feature type="transmembrane region" description="Helical" evidence="7">
    <location>
        <begin position="216"/>
        <end position="235"/>
    </location>
</feature>
<comment type="caution">
    <text evidence="8">The sequence shown here is derived from an EMBL/GenBank/DDBJ whole genome shotgun (WGS) entry which is preliminary data.</text>
</comment>
<dbReference type="GO" id="GO:0016780">
    <property type="term" value="F:phosphotransferase activity, for other substituted phosphate groups"/>
    <property type="evidence" value="ECO:0007669"/>
    <property type="project" value="InterPro"/>
</dbReference>
<feature type="transmembrane region" description="Helical" evidence="7">
    <location>
        <begin position="191"/>
        <end position="209"/>
    </location>
</feature>
<sequence length="344" mass="37345">MFYFLPFGLALILALIFTPLVKRVAEILKIVDLPNPRKIHQKPVALLGGWAVFSAFSLALIIFWALGFIADVKISSIYLLAILIAGAILMLGGFLDDRFNLLPWQQLIFPILAIFAVLISGVKITYITSPFGGILAFSPVLGAIMAFFWLLGMIYTTKFLDGLDGLVAGVTVIGSLIIFAVSLYWDVPSSGTSVLALILAGACFGFLFFNWHPAKIFLGESGSVFCGFMLGILAIISGSKIATALLILGVPILDVLWVIGRRLWQGKSPARADNKHLHFRLLDIGLSQRQAVLFLYALTAAFGLTSLFLSTSGKLMALAFLAIFMAVLAGGLVLVYKIKLNKRK</sequence>
<dbReference type="CDD" id="cd06853">
    <property type="entry name" value="GT_WecA_like"/>
    <property type="match status" value="1"/>
</dbReference>
<feature type="transmembrane region" description="Helical" evidence="7">
    <location>
        <begin position="107"/>
        <end position="128"/>
    </location>
</feature>
<keyword evidence="5 7" id="KW-1133">Transmembrane helix</keyword>
<accession>A0A1G1Y7Z0</accession>
<dbReference type="GO" id="GO:0044038">
    <property type="term" value="P:cell wall macromolecule biosynthetic process"/>
    <property type="evidence" value="ECO:0007669"/>
    <property type="project" value="TreeGrafter"/>
</dbReference>
<reference evidence="8 9" key="1">
    <citation type="journal article" date="2016" name="Nat. Commun.">
        <title>Thousands of microbial genomes shed light on interconnected biogeochemical processes in an aquifer system.</title>
        <authorList>
            <person name="Anantharaman K."/>
            <person name="Brown C.T."/>
            <person name="Hug L.A."/>
            <person name="Sharon I."/>
            <person name="Castelle C.J."/>
            <person name="Probst A.J."/>
            <person name="Thomas B.C."/>
            <person name="Singh A."/>
            <person name="Wilkins M.J."/>
            <person name="Karaoz U."/>
            <person name="Brodie E.L."/>
            <person name="Williams K.H."/>
            <person name="Hubbard S.S."/>
            <person name="Banfield J.F."/>
        </authorList>
    </citation>
    <scope>NUCLEOTIDE SEQUENCE [LARGE SCALE GENOMIC DNA]</scope>
</reference>
<evidence type="ECO:0008006" key="10">
    <source>
        <dbReference type="Google" id="ProtNLM"/>
    </source>
</evidence>